<proteinExistence type="predicted"/>
<dbReference type="EMBL" id="PHWZ01001248">
    <property type="protein sequence ID" value="TEY25955.1"/>
    <property type="molecule type" value="Genomic_DNA"/>
</dbReference>
<dbReference type="OrthoDB" id="4356994at2759"/>
<sequence>MIMENETGIDSNMEPNGLEASSSLEIGAHDNSNTTPMKRQRLGKSRMASSYPRKRALRACQICRTRKTKCNNEKPMCGCCQSLGAQCVYDEVNDLSTFDPASQIILERLDQVLQKLDEKEVESAGTIHRISQTLENLRSEQVSLTSTWQAPPTMGESLESEKDRKLQLDENMLTPSARTSPDAVLDWPVFESYYVTGFITRELFDQNFVDDSGPDKSEHDVSQSSAFINEEAVPQLVDVFLTRVHIKSPILDPKTAREFGFKIAHEGLRWDATSCLVLLCAL</sequence>
<reference evidence="4 5" key="1">
    <citation type="submission" date="2017-11" db="EMBL/GenBank/DDBJ databases">
        <title>Comparative genomics of Botrytis spp.</title>
        <authorList>
            <person name="Valero-Jimenez C.A."/>
            <person name="Tapia P."/>
            <person name="Veloso J."/>
            <person name="Silva-Moreno E."/>
            <person name="Staats M."/>
            <person name="Valdes J.H."/>
            <person name="Van Kan J.A.L."/>
        </authorList>
    </citation>
    <scope>NUCLEOTIDE SEQUENCE [LARGE SCALE GENOMIC DNA]</scope>
    <source>
        <strain evidence="4 5">MUCL2830</strain>
    </source>
</reference>
<keyword evidence="5" id="KW-1185">Reference proteome</keyword>
<evidence type="ECO:0000313" key="4">
    <source>
        <dbReference type="EMBL" id="TEY25955.1"/>
    </source>
</evidence>
<accession>A0A4Y8CDD4</accession>
<dbReference type="Pfam" id="PF00172">
    <property type="entry name" value="Zn_clus"/>
    <property type="match status" value="1"/>
</dbReference>
<feature type="region of interest" description="Disordered" evidence="2">
    <location>
        <begin position="26"/>
        <end position="48"/>
    </location>
</feature>
<dbReference type="STRING" id="38488.A0A4Y8CDD4"/>
<keyword evidence="1" id="KW-0539">Nucleus</keyword>
<protein>
    <recommendedName>
        <fullName evidence="3">Zn(2)-C6 fungal-type domain-containing protein</fullName>
    </recommendedName>
</protein>
<comment type="caution">
    <text evidence="4">The sequence shown here is derived from an EMBL/GenBank/DDBJ whole genome shotgun (WGS) entry which is preliminary data.</text>
</comment>
<dbReference type="PROSITE" id="PS00463">
    <property type="entry name" value="ZN2_CY6_FUNGAL_1"/>
    <property type="match status" value="1"/>
</dbReference>
<dbReference type="SMART" id="SM00066">
    <property type="entry name" value="GAL4"/>
    <property type="match status" value="1"/>
</dbReference>
<dbReference type="InterPro" id="IPR053181">
    <property type="entry name" value="EcdB-like_regulator"/>
</dbReference>
<name>A0A4Y8CDD4_9HELO</name>
<evidence type="ECO:0000313" key="5">
    <source>
        <dbReference type="Proteomes" id="UP000297299"/>
    </source>
</evidence>
<dbReference type="InterPro" id="IPR001138">
    <property type="entry name" value="Zn2Cys6_DnaBD"/>
</dbReference>
<dbReference type="PANTHER" id="PTHR47785">
    <property type="entry name" value="ZN(II)2CYS6 TRANSCRIPTION FACTOR (EUROFUNG)-RELATED-RELATED"/>
    <property type="match status" value="1"/>
</dbReference>
<evidence type="ECO:0000259" key="3">
    <source>
        <dbReference type="PROSITE" id="PS50048"/>
    </source>
</evidence>
<feature type="domain" description="Zn(2)-C6 fungal-type" evidence="3">
    <location>
        <begin position="59"/>
        <end position="89"/>
    </location>
</feature>
<dbReference type="Proteomes" id="UP000297299">
    <property type="component" value="Unassembled WGS sequence"/>
</dbReference>
<dbReference type="Gene3D" id="4.10.240.10">
    <property type="entry name" value="Zn(2)-C6 fungal-type DNA-binding domain"/>
    <property type="match status" value="1"/>
</dbReference>
<dbReference type="GO" id="GO:0008270">
    <property type="term" value="F:zinc ion binding"/>
    <property type="evidence" value="ECO:0007669"/>
    <property type="project" value="InterPro"/>
</dbReference>
<dbReference type="PROSITE" id="PS50048">
    <property type="entry name" value="ZN2_CY6_FUNGAL_2"/>
    <property type="match status" value="1"/>
</dbReference>
<dbReference type="AlphaFoldDB" id="A0A4Y8CDD4"/>
<organism evidence="4 5">
    <name type="scientific">Botryotinia calthae</name>
    <dbReference type="NCBI Taxonomy" id="38488"/>
    <lineage>
        <taxon>Eukaryota</taxon>
        <taxon>Fungi</taxon>
        <taxon>Dikarya</taxon>
        <taxon>Ascomycota</taxon>
        <taxon>Pezizomycotina</taxon>
        <taxon>Leotiomycetes</taxon>
        <taxon>Helotiales</taxon>
        <taxon>Sclerotiniaceae</taxon>
        <taxon>Botryotinia</taxon>
    </lineage>
</organism>
<gene>
    <name evidence="4" type="ORF">BOTCAL_1252g00020</name>
</gene>
<dbReference type="SUPFAM" id="SSF57701">
    <property type="entry name" value="Zn2/Cys6 DNA-binding domain"/>
    <property type="match status" value="1"/>
</dbReference>
<dbReference type="CDD" id="cd00067">
    <property type="entry name" value="GAL4"/>
    <property type="match status" value="1"/>
</dbReference>
<dbReference type="PANTHER" id="PTHR47785:SF5">
    <property type="entry name" value="ZN(II)2CYS6 TRANSCRIPTION FACTOR (EUROFUNG)"/>
    <property type="match status" value="1"/>
</dbReference>
<dbReference type="GO" id="GO:0000981">
    <property type="term" value="F:DNA-binding transcription factor activity, RNA polymerase II-specific"/>
    <property type="evidence" value="ECO:0007669"/>
    <property type="project" value="InterPro"/>
</dbReference>
<feature type="compositionally biased region" description="Polar residues" evidence="2">
    <location>
        <begin position="26"/>
        <end position="37"/>
    </location>
</feature>
<dbReference type="InterPro" id="IPR036864">
    <property type="entry name" value="Zn2-C6_fun-type_DNA-bd_sf"/>
</dbReference>
<evidence type="ECO:0000256" key="2">
    <source>
        <dbReference type="SAM" id="MobiDB-lite"/>
    </source>
</evidence>
<evidence type="ECO:0000256" key="1">
    <source>
        <dbReference type="ARBA" id="ARBA00023242"/>
    </source>
</evidence>